<dbReference type="GO" id="GO:0000977">
    <property type="term" value="F:RNA polymerase II transcription regulatory region sequence-specific DNA binding"/>
    <property type="evidence" value="ECO:0007669"/>
    <property type="project" value="TreeGrafter"/>
</dbReference>
<dbReference type="PANTHER" id="PTHR14043">
    <property type="entry name" value="CCAAT DISPLACEMENT PROTEIN-RELATED"/>
    <property type="match status" value="1"/>
</dbReference>
<dbReference type="PANTHER" id="PTHR14043:SF2">
    <property type="entry name" value="HOMEOBOX PROTEIN CUT"/>
    <property type="match status" value="1"/>
</dbReference>
<dbReference type="AlphaFoldDB" id="A0A401NV11"/>
<gene>
    <name evidence="3" type="ORF">scyTo_0011790</name>
</gene>
<comment type="caution">
    <text evidence="3">The sequence shown here is derived from an EMBL/GenBank/DDBJ whole genome shotgun (WGS) entry which is preliminary data.</text>
</comment>
<feature type="coiled-coil region" evidence="2">
    <location>
        <begin position="56"/>
        <end position="107"/>
    </location>
</feature>
<dbReference type="OrthoDB" id="10257567at2759"/>
<reference evidence="3 4" key="1">
    <citation type="journal article" date="2018" name="Nat. Ecol. Evol.">
        <title>Shark genomes provide insights into elasmobranch evolution and the origin of vertebrates.</title>
        <authorList>
            <person name="Hara Y"/>
            <person name="Yamaguchi K"/>
            <person name="Onimaru K"/>
            <person name="Kadota M"/>
            <person name="Koyanagi M"/>
            <person name="Keeley SD"/>
            <person name="Tatsumi K"/>
            <person name="Tanaka K"/>
            <person name="Motone F"/>
            <person name="Kageyama Y"/>
            <person name="Nozu R"/>
            <person name="Adachi N"/>
            <person name="Nishimura O"/>
            <person name="Nakagawa R"/>
            <person name="Tanegashima C"/>
            <person name="Kiyatake I"/>
            <person name="Matsumoto R"/>
            <person name="Murakumo K"/>
            <person name="Nishida K"/>
            <person name="Terakita A"/>
            <person name="Kuratani S"/>
            <person name="Sato K"/>
            <person name="Hyodo S Kuraku.S."/>
        </authorList>
    </citation>
    <scope>NUCLEOTIDE SEQUENCE [LARGE SCALE GENOMIC DNA]</scope>
</reference>
<accession>A0A401NV11</accession>
<evidence type="ECO:0000313" key="4">
    <source>
        <dbReference type="Proteomes" id="UP000288216"/>
    </source>
</evidence>
<dbReference type="Proteomes" id="UP000288216">
    <property type="component" value="Unassembled WGS sequence"/>
</dbReference>
<dbReference type="GO" id="GO:0005634">
    <property type="term" value="C:nucleus"/>
    <property type="evidence" value="ECO:0007669"/>
    <property type="project" value="TreeGrafter"/>
</dbReference>
<protein>
    <submittedName>
        <fullName evidence="3">Uncharacterized protein</fullName>
    </submittedName>
</protein>
<keyword evidence="4" id="KW-1185">Reference proteome</keyword>
<dbReference type="EMBL" id="BFAA01005486">
    <property type="protein sequence ID" value="GCB64731.1"/>
    <property type="molecule type" value="Genomic_DNA"/>
</dbReference>
<evidence type="ECO:0000256" key="1">
    <source>
        <dbReference type="ARBA" id="ARBA00023054"/>
    </source>
</evidence>
<proteinExistence type="predicted"/>
<sequence>MRGVASEGSGLQDTSKTLEILLLEKNRSLQSENATLRIANSDLCDPVPALDPGQQLQLIVQRMQDMETENQKLRDTLEEYNKGFAEIKNQEATIKAFKEIIDGYEQTLSRKSESLALGKERTLRNDFTKKDRKLQKT</sequence>
<dbReference type="OMA" id="MHNIDAG"/>
<keyword evidence="1 2" id="KW-0175">Coiled coil</keyword>
<organism evidence="3 4">
    <name type="scientific">Scyliorhinus torazame</name>
    <name type="common">Cloudy catshark</name>
    <name type="synonym">Catulus torazame</name>
    <dbReference type="NCBI Taxonomy" id="75743"/>
    <lineage>
        <taxon>Eukaryota</taxon>
        <taxon>Metazoa</taxon>
        <taxon>Chordata</taxon>
        <taxon>Craniata</taxon>
        <taxon>Vertebrata</taxon>
        <taxon>Chondrichthyes</taxon>
        <taxon>Elasmobranchii</taxon>
        <taxon>Galeomorphii</taxon>
        <taxon>Galeoidea</taxon>
        <taxon>Carcharhiniformes</taxon>
        <taxon>Scyliorhinidae</taxon>
        <taxon>Scyliorhinus</taxon>
    </lineage>
</organism>
<evidence type="ECO:0000256" key="2">
    <source>
        <dbReference type="SAM" id="Coils"/>
    </source>
</evidence>
<name>A0A401NV11_SCYTO</name>
<dbReference type="GO" id="GO:0000981">
    <property type="term" value="F:DNA-binding transcription factor activity, RNA polymerase II-specific"/>
    <property type="evidence" value="ECO:0007669"/>
    <property type="project" value="TreeGrafter"/>
</dbReference>
<evidence type="ECO:0000313" key="3">
    <source>
        <dbReference type="EMBL" id="GCB64731.1"/>
    </source>
</evidence>